<proteinExistence type="predicted"/>
<evidence type="ECO:0000313" key="3">
    <source>
        <dbReference type="Proteomes" id="UP001597168"/>
    </source>
</evidence>
<gene>
    <name evidence="2" type="ORF">ACFQ3T_30785</name>
</gene>
<evidence type="ECO:0000313" key="2">
    <source>
        <dbReference type="EMBL" id="MFD1151541.1"/>
    </source>
</evidence>
<reference evidence="3" key="1">
    <citation type="journal article" date="2019" name="Int. J. Syst. Evol. Microbiol.">
        <title>The Global Catalogue of Microorganisms (GCM) 10K type strain sequencing project: providing services to taxonomists for standard genome sequencing and annotation.</title>
        <authorList>
            <consortium name="The Broad Institute Genomics Platform"/>
            <consortium name="The Broad Institute Genome Sequencing Center for Infectious Disease"/>
            <person name="Wu L."/>
            <person name="Ma J."/>
        </authorList>
    </citation>
    <scope>NUCLEOTIDE SEQUENCE [LARGE SCALE GENOMIC DNA]</scope>
    <source>
        <strain evidence="3">CCUG 60214</strain>
    </source>
</reference>
<sequence>MTGSGDGEPAAGVTPDGPATARPAAGECVEPMAAPYVPGERGEPAAVRPAEGERVEPVAARPMREEGGDPVCWLSRVCPECGLFLESEPPAACERCGAEVPAG</sequence>
<feature type="compositionally biased region" description="Basic and acidic residues" evidence="1">
    <location>
        <begin position="50"/>
        <end position="66"/>
    </location>
</feature>
<protein>
    <submittedName>
        <fullName evidence="2">Uncharacterized protein</fullName>
    </submittedName>
</protein>
<dbReference type="EMBL" id="JBHTLK010000250">
    <property type="protein sequence ID" value="MFD1151541.1"/>
    <property type="molecule type" value="Genomic_DNA"/>
</dbReference>
<evidence type="ECO:0000256" key="1">
    <source>
        <dbReference type="SAM" id="MobiDB-lite"/>
    </source>
</evidence>
<accession>A0ABW3R3J5</accession>
<name>A0ABW3R3J5_9PSEU</name>
<feature type="region of interest" description="Disordered" evidence="1">
    <location>
        <begin position="1"/>
        <end position="66"/>
    </location>
</feature>
<comment type="caution">
    <text evidence="2">The sequence shown here is derived from an EMBL/GenBank/DDBJ whole genome shotgun (WGS) entry which is preliminary data.</text>
</comment>
<keyword evidence="3" id="KW-1185">Reference proteome</keyword>
<dbReference type="Proteomes" id="UP001597168">
    <property type="component" value="Unassembled WGS sequence"/>
</dbReference>
<dbReference type="RefSeq" id="WP_380728637.1">
    <property type="nucleotide sequence ID" value="NZ_JBHTLK010000250.1"/>
</dbReference>
<organism evidence="2 3">
    <name type="scientific">Saccharothrix hoggarensis</name>
    <dbReference type="NCBI Taxonomy" id="913853"/>
    <lineage>
        <taxon>Bacteria</taxon>
        <taxon>Bacillati</taxon>
        <taxon>Actinomycetota</taxon>
        <taxon>Actinomycetes</taxon>
        <taxon>Pseudonocardiales</taxon>
        <taxon>Pseudonocardiaceae</taxon>
        <taxon>Saccharothrix</taxon>
    </lineage>
</organism>